<dbReference type="SMART" id="SM00184">
    <property type="entry name" value="RING"/>
    <property type="match status" value="1"/>
</dbReference>
<proteinExistence type="predicted"/>
<keyword evidence="1" id="KW-0862">Zinc</keyword>
<dbReference type="Proteomes" id="UP001163823">
    <property type="component" value="Chromosome 9"/>
</dbReference>
<dbReference type="EMBL" id="JARAOO010000009">
    <property type="protein sequence ID" value="KAJ7956879.1"/>
    <property type="molecule type" value="Genomic_DNA"/>
</dbReference>
<name>A0AAD7PJ76_QUISA</name>
<dbReference type="Gene3D" id="3.30.40.10">
    <property type="entry name" value="Zinc/RING finger domain, C3HC4 (zinc finger)"/>
    <property type="match status" value="1"/>
</dbReference>
<feature type="domain" description="RING-type" evidence="2">
    <location>
        <begin position="83"/>
        <end position="125"/>
    </location>
</feature>
<gene>
    <name evidence="3" type="ORF">O6P43_023254</name>
</gene>
<evidence type="ECO:0000313" key="3">
    <source>
        <dbReference type="EMBL" id="KAJ7956879.1"/>
    </source>
</evidence>
<dbReference type="PANTHER" id="PTHR47662:SF1">
    <property type="entry name" value="RING-TYPE DOMAIN-CONTAINING PROTEIN"/>
    <property type="match status" value="1"/>
</dbReference>
<keyword evidence="4" id="KW-1185">Reference proteome</keyword>
<comment type="caution">
    <text evidence="3">The sequence shown here is derived from an EMBL/GenBank/DDBJ whole genome shotgun (WGS) entry which is preliminary data.</text>
</comment>
<dbReference type="AlphaFoldDB" id="A0AAD7PJ76"/>
<dbReference type="InterPro" id="IPR013083">
    <property type="entry name" value="Znf_RING/FYVE/PHD"/>
</dbReference>
<dbReference type="GO" id="GO:0008270">
    <property type="term" value="F:zinc ion binding"/>
    <property type="evidence" value="ECO:0007669"/>
    <property type="project" value="UniProtKB-KW"/>
</dbReference>
<keyword evidence="1" id="KW-0863">Zinc-finger</keyword>
<dbReference type="PROSITE" id="PS50089">
    <property type="entry name" value="ZF_RING_2"/>
    <property type="match status" value="1"/>
</dbReference>
<accession>A0AAD7PJ76</accession>
<evidence type="ECO:0000313" key="4">
    <source>
        <dbReference type="Proteomes" id="UP001163823"/>
    </source>
</evidence>
<organism evidence="3 4">
    <name type="scientific">Quillaja saponaria</name>
    <name type="common">Soap bark tree</name>
    <dbReference type="NCBI Taxonomy" id="32244"/>
    <lineage>
        <taxon>Eukaryota</taxon>
        <taxon>Viridiplantae</taxon>
        <taxon>Streptophyta</taxon>
        <taxon>Embryophyta</taxon>
        <taxon>Tracheophyta</taxon>
        <taxon>Spermatophyta</taxon>
        <taxon>Magnoliopsida</taxon>
        <taxon>eudicotyledons</taxon>
        <taxon>Gunneridae</taxon>
        <taxon>Pentapetalae</taxon>
        <taxon>rosids</taxon>
        <taxon>fabids</taxon>
        <taxon>Fabales</taxon>
        <taxon>Quillajaceae</taxon>
        <taxon>Quillaja</taxon>
    </lineage>
</organism>
<evidence type="ECO:0000256" key="1">
    <source>
        <dbReference type="PROSITE-ProRule" id="PRU00175"/>
    </source>
</evidence>
<dbReference type="Pfam" id="PF13639">
    <property type="entry name" value="zf-RING_2"/>
    <property type="match status" value="1"/>
</dbReference>
<dbReference type="InterPro" id="IPR001841">
    <property type="entry name" value="Znf_RING"/>
</dbReference>
<protein>
    <submittedName>
        <fullName evidence="3">RING/U-box superfamily protein</fullName>
    </submittedName>
</protein>
<dbReference type="PANTHER" id="PTHR47662">
    <property type="entry name" value="RING-TYPE DOMAIN-CONTAINING PROTEIN"/>
    <property type="match status" value="1"/>
</dbReference>
<dbReference type="KEGG" id="qsa:O6P43_023254"/>
<keyword evidence="1" id="KW-0479">Metal-binding</keyword>
<dbReference type="SUPFAM" id="SSF57850">
    <property type="entry name" value="RING/U-box"/>
    <property type="match status" value="1"/>
</dbReference>
<reference evidence="3" key="1">
    <citation type="journal article" date="2023" name="Science">
        <title>Elucidation of the pathway for biosynthesis of saponin adjuvants from the soapbark tree.</title>
        <authorList>
            <person name="Reed J."/>
            <person name="Orme A."/>
            <person name="El-Demerdash A."/>
            <person name="Owen C."/>
            <person name="Martin L.B.B."/>
            <person name="Misra R.C."/>
            <person name="Kikuchi S."/>
            <person name="Rejzek M."/>
            <person name="Martin A.C."/>
            <person name="Harkess A."/>
            <person name="Leebens-Mack J."/>
            <person name="Louveau T."/>
            <person name="Stephenson M.J."/>
            <person name="Osbourn A."/>
        </authorList>
    </citation>
    <scope>NUCLEOTIDE SEQUENCE</scope>
    <source>
        <strain evidence="3">S10</strain>
    </source>
</reference>
<evidence type="ECO:0000259" key="2">
    <source>
        <dbReference type="PROSITE" id="PS50089"/>
    </source>
</evidence>
<sequence length="166" mass="19485">MYFLSQLFSQLFSDLFSHLCNKTAVLLSFSPIEHILVQSLTRLNLTESDKRPITTTQYLKLIEDKYPTIYYTKKWKPEQHLDCSVCLSEFKDGEKIRNLNCKHSFHKDCLDKWLQQYWATCPLCRNNVLPEDVVARYQLKSHVHGSDGEMVLSASHDSHRLPRGFF</sequence>